<dbReference type="Proteomes" id="UP000289340">
    <property type="component" value="Chromosome 17"/>
</dbReference>
<proteinExistence type="predicted"/>
<dbReference type="InterPro" id="IPR043502">
    <property type="entry name" value="DNA/RNA_pol_sf"/>
</dbReference>
<dbReference type="GO" id="GO:0003676">
    <property type="term" value="F:nucleic acid binding"/>
    <property type="evidence" value="ECO:0007669"/>
    <property type="project" value="InterPro"/>
</dbReference>
<dbReference type="InterPro" id="IPR054722">
    <property type="entry name" value="PolX-like_BBD"/>
</dbReference>
<sequence length="1082" mass="123074">MRLMIIKRDILEVFRGTISDDITSAKGFLVEIEKCFAKSDKAETSTFPQNLISTKYQEEERLKQERTESAHVVSTSKDKDKRKRIKEPKNEAAKGLGQKKQNQGDNCFFCSEPGYVKKKCTKYHAWCANKGTFLTLVCSEVNLASVPRNTWWLDSGATTNISVSIQGCLSYWKPIDYERWIYVGDGKSVEVEAIGNLRLLLCTGFYLDLKDTFVVLSFRQNLVSVSYLDKLGYLCSFGNNVFRLSFNSDIVRTGSLLANDNLYLLDTVASCGESFNAELRGTKCRIDNTNSEALWHKRLGHISKNKIERIVSNRILDSIDFTSFDVCVECIKGKQTKSKKLGAYRATDVLELIHTDIFGPFHTPSWNGQQYFISFIDDYSRYAYLFIIHGKSQSLDVFKTFKVEVENQLNKRIKCVRSDCGGEYYGRYDGSGEQCSGPFARYLEECGIVPQYTMMGSPSMNGVVERRNITLKDMVRSMICHSNLPESFWGEALKTAAYILNRMPTKAAAKTPYELWVGRKPSLKHFHTVSPTFFEDIEFGGENKVRDFVLEEESVTIPEPIHTVSFEKANLEPLQDIVIESPTHDNLVVHEEQTQDPQEPMLHESIPLWRSTRERRSVIPDDYVLFLHEHKENNGMMEDDLVKFHQAMQDSNSEKWIEAMNEEYKSMLDNKVWELVPLPEGVKPIGCKWMFKTKQDFNGNVERYKARLVAKGYTQKEGIDFKETFFLVSSTDSFRTITALVAHYDLELHQMDVKTKFLNGNIDETIYMVQLENFVSGDPKNMVCKLTKSIYGLKQASRQWYHKFHQVILSFGFEMNLVDDCVYHKFSGSKYIFLVLYVDDILLATNDIGMLHKTKKFLSRNFEMKDLGDASFVLGIQIHQDRSWGILGLSQRSYIEKVLKRFDMQECKSGDTPVAKGDKFSLKQCPKGNLEIQEMQKISYASAVGSLMYAQLTHAREIKPLTQHSPLNKGTVVKENNLNEVPISKPSSEKKEDSIVTPKNGVASFGNSGAAYTNAFRPTTPGNSPGVGHRKFALEDKDMKATTKVVVESSDVKVYVTEGTTTNGFKPTNPGHSPGVGHDHQN</sequence>
<dbReference type="AlphaFoldDB" id="A0A445G841"/>
<keyword evidence="7" id="KW-0808">Transferase</keyword>
<keyword evidence="7" id="KW-0548">Nucleotidyltransferase</keyword>
<dbReference type="InterPro" id="IPR025724">
    <property type="entry name" value="GAG-pre-integrase_dom"/>
</dbReference>
<dbReference type="GO" id="GO:0004190">
    <property type="term" value="F:aspartic-type endopeptidase activity"/>
    <property type="evidence" value="ECO:0007669"/>
    <property type="project" value="UniProtKB-KW"/>
</dbReference>
<evidence type="ECO:0000256" key="2">
    <source>
        <dbReference type="ARBA" id="ARBA00022723"/>
    </source>
</evidence>
<dbReference type="Gene3D" id="3.30.420.10">
    <property type="entry name" value="Ribonuclease H-like superfamily/Ribonuclease H"/>
    <property type="match status" value="1"/>
</dbReference>
<dbReference type="Pfam" id="PF22936">
    <property type="entry name" value="Pol_BBD"/>
    <property type="match status" value="1"/>
</dbReference>
<dbReference type="InterPro" id="IPR036397">
    <property type="entry name" value="RNaseH_sf"/>
</dbReference>
<dbReference type="GO" id="GO:0003887">
    <property type="term" value="F:DNA-directed DNA polymerase activity"/>
    <property type="evidence" value="ECO:0007669"/>
    <property type="project" value="UniProtKB-EC"/>
</dbReference>
<dbReference type="SUPFAM" id="SSF56672">
    <property type="entry name" value="DNA/RNA polymerases"/>
    <property type="match status" value="1"/>
</dbReference>
<dbReference type="Pfam" id="PF07727">
    <property type="entry name" value="RVT_2"/>
    <property type="match status" value="1"/>
</dbReference>
<dbReference type="Pfam" id="PF13976">
    <property type="entry name" value="gag_pre-integrs"/>
    <property type="match status" value="1"/>
</dbReference>
<dbReference type="GO" id="GO:0046872">
    <property type="term" value="F:metal ion binding"/>
    <property type="evidence" value="ECO:0007669"/>
    <property type="project" value="UniProtKB-KW"/>
</dbReference>
<dbReference type="PROSITE" id="PS50994">
    <property type="entry name" value="INTEGRASE"/>
    <property type="match status" value="1"/>
</dbReference>
<feature type="region of interest" description="Disordered" evidence="5">
    <location>
        <begin position="63"/>
        <end position="101"/>
    </location>
</feature>
<dbReference type="InterPro" id="IPR012337">
    <property type="entry name" value="RNaseH-like_sf"/>
</dbReference>
<feature type="region of interest" description="Disordered" evidence="5">
    <location>
        <begin position="1059"/>
        <end position="1082"/>
    </location>
</feature>
<protein>
    <submittedName>
        <fullName evidence="7">Retrovirus-related Pol polyprotein from transposon TNT 1-94</fullName>
        <ecNumber evidence="7">2.7.7.7</ecNumber>
    </submittedName>
</protein>
<reference evidence="7 8" key="1">
    <citation type="submission" date="2018-09" db="EMBL/GenBank/DDBJ databases">
        <title>A high-quality reference genome of wild soybean provides a powerful tool to mine soybean genomes.</title>
        <authorList>
            <person name="Xie M."/>
            <person name="Chung C.Y.L."/>
            <person name="Li M.-W."/>
            <person name="Wong F.-L."/>
            <person name="Chan T.-F."/>
            <person name="Lam H.-M."/>
        </authorList>
    </citation>
    <scope>NUCLEOTIDE SEQUENCE [LARGE SCALE GENOMIC DNA]</scope>
    <source>
        <strain evidence="8">cv. W05</strain>
        <tissue evidence="7">Hypocotyl of etiolated seedlings</tissue>
    </source>
</reference>
<evidence type="ECO:0000256" key="4">
    <source>
        <dbReference type="ARBA" id="ARBA00022801"/>
    </source>
</evidence>
<keyword evidence="2" id="KW-0479">Metal-binding</keyword>
<comment type="caution">
    <text evidence="7">The sequence shown here is derived from an EMBL/GenBank/DDBJ whole genome shotgun (WGS) entry which is preliminary data.</text>
</comment>
<dbReference type="GO" id="GO:0015074">
    <property type="term" value="P:DNA integration"/>
    <property type="evidence" value="ECO:0007669"/>
    <property type="project" value="InterPro"/>
</dbReference>
<accession>A0A445G841</accession>
<keyword evidence="4" id="KW-0378">Hydrolase</keyword>
<gene>
    <name evidence="7" type="ORF">D0Y65_046157</name>
</gene>
<evidence type="ECO:0000259" key="6">
    <source>
        <dbReference type="PROSITE" id="PS50994"/>
    </source>
</evidence>
<dbReference type="InterPro" id="IPR013103">
    <property type="entry name" value="RVT_2"/>
</dbReference>
<evidence type="ECO:0000313" key="8">
    <source>
        <dbReference type="Proteomes" id="UP000289340"/>
    </source>
</evidence>
<keyword evidence="3" id="KW-0064">Aspartyl protease</keyword>
<dbReference type="SUPFAM" id="SSF53098">
    <property type="entry name" value="Ribonuclease H-like"/>
    <property type="match status" value="1"/>
</dbReference>
<dbReference type="PANTHER" id="PTHR42648">
    <property type="entry name" value="TRANSPOSASE, PUTATIVE-RELATED"/>
    <property type="match status" value="1"/>
</dbReference>
<dbReference type="InterPro" id="IPR039537">
    <property type="entry name" value="Retrotran_Ty1/copia-like"/>
</dbReference>
<evidence type="ECO:0000256" key="1">
    <source>
        <dbReference type="ARBA" id="ARBA00022670"/>
    </source>
</evidence>
<feature type="domain" description="Integrase catalytic" evidence="6">
    <location>
        <begin position="336"/>
        <end position="520"/>
    </location>
</feature>
<organism evidence="7 8">
    <name type="scientific">Glycine soja</name>
    <name type="common">Wild soybean</name>
    <dbReference type="NCBI Taxonomy" id="3848"/>
    <lineage>
        <taxon>Eukaryota</taxon>
        <taxon>Viridiplantae</taxon>
        <taxon>Streptophyta</taxon>
        <taxon>Embryophyta</taxon>
        <taxon>Tracheophyta</taxon>
        <taxon>Spermatophyta</taxon>
        <taxon>Magnoliopsida</taxon>
        <taxon>eudicotyledons</taxon>
        <taxon>Gunneridae</taxon>
        <taxon>Pentapetalae</taxon>
        <taxon>rosids</taxon>
        <taxon>fabids</taxon>
        <taxon>Fabales</taxon>
        <taxon>Fabaceae</taxon>
        <taxon>Papilionoideae</taxon>
        <taxon>50 kb inversion clade</taxon>
        <taxon>NPAAA clade</taxon>
        <taxon>indigoferoid/millettioid clade</taxon>
        <taxon>Phaseoleae</taxon>
        <taxon>Glycine</taxon>
        <taxon>Glycine subgen. Soja</taxon>
    </lineage>
</organism>
<feature type="region of interest" description="Disordered" evidence="5">
    <location>
        <begin position="978"/>
        <end position="1000"/>
    </location>
</feature>
<dbReference type="Pfam" id="PF00665">
    <property type="entry name" value="rve"/>
    <property type="match status" value="1"/>
</dbReference>
<keyword evidence="8" id="KW-1185">Reference proteome</keyword>
<dbReference type="GO" id="GO:0006508">
    <property type="term" value="P:proteolysis"/>
    <property type="evidence" value="ECO:0007669"/>
    <property type="project" value="UniProtKB-KW"/>
</dbReference>
<dbReference type="EC" id="2.7.7.7" evidence="7"/>
<evidence type="ECO:0000313" key="7">
    <source>
        <dbReference type="EMBL" id="RZB57369.1"/>
    </source>
</evidence>
<name>A0A445G841_GLYSO</name>
<dbReference type="EMBL" id="QZWG01000017">
    <property type="protein sequence ID" value="RZB57369.1"/>
    <property type="molecule type" value="Genomic_DNA"/>
</dbReference>
<dbReference type="InterPro" id="IPR001584">
    <property type="entry name" value="Integrase_cat-core"/>
</dbReference>
<keyword evidence="1" id="KW-0645">Protease</keyword>
<evidence type="ECO:0000256" key="3">
    <source>
        <dbReference type="ARBA" id="ARBA00022750"/>
    </source>
</evidence>
<evidence type="ECO:0000256" key="5">
    <source>
        <dbReference type="SAM" id="MobiDB-lite"/>
    </source>
</evidence>
<dbReference type="PANTHER" id="PTHR42648:SF28">
    <property type="entry name" value="TRANSPOSON-ENCODED PROTEIN WITH RIBONUCLEASE H-LIKE AND RETROVIRUS ZINC FINGER-LIKE DOMAINS"/>
    <property type="match status" value="1"/>
</dbReference>